<evidence type="ECO:0000256" key="2">
    <source>
        <dbReference type="ARBA" id="ARBA00023163"/>
    </source>
</evidence>
<dbReference type="EMBL" id="AGWM01000004">
    <property type="protein sequence ID" value="EPD27879.1"/>
    <property type="molecule type" value="Genomic_DNA"/>
</dbReference>
<dbReference type="InterPro" id="IPR036388">
    <property type="entry name" value="WH-like_DNA-bd_sf"/>
</dbReference>
<dbReference type="InterPro" id="IPR036390">
    <property type="entry name" value="WH_DNA-bd_sf"/>
</dbReference>
<name>S2WIY6_9ACTO</name>
<dbReference type="Proteomes" id="UP000014393">
    <property type="component" value="Unassembled WGS sequence"/>
</dbReference>
<keyword evidence="1" id="KW-0805">Transcription regulation</keyword>
<dbReference type="PANTHER" id="PTHR30595">
    <property type="entry name" value="GLPR-RELATED TRANSCRIPTIONAL REPRESSOR"/>
    <property type="match status" value="1"/>
</dbReference>
<dbReference type="Gene3D" id="3.30.565.60">
    <property type="match status" value="1"/>
</dbReference>
<protein>
    <recommendedName>
        <fullName evidence="3">Schlafen AlbA-2 domain-containing protein</fullName>
    </recommendedName>
</protein>
<evidence type="ECO:0000313" key="4">
    <source>
        <dbReference type="EMBL" id="EPD27879.1"/>
    </source>
</evidence>
<gene>
    <name evidence="4" type="ORF">HMPREF9237_00439</name>
</gene>
<proteinExistence type="predicted"/>
<sequence>MRIPTTSEETGRLIEGFRQQGRDSQHIEVKAAAHGLPKSIVETISAFSNGSGGLIVLGLDEARGFTPVPKFPAARIYDALAGVCSDSLTPPVRADIAMVPYGDTTDGETTLVMAAIPPLQPRDKPCYVTTRNVYGGSYIRTGDGDRKLSAYEIDRLLENKTQPHWDTDLVEEASLDSLDPDLLHAVLERERLNHPRIFGKLPDETAMEQLRIIGTGPDGQRHPTLAGLLCLGTYPQEFFPRLTVTYAVYPGSTKASSLSGQRHLDSGTLAGPIPALVADGVGVVAKNMRVGGVVRGAFRHDLVDYPLVAVREALTNALMHRDYSPVARGTQVQLNLYADRLEVINPGGLFGTVTIDSLGTTGLSSTRNQFLARLLESTPFEEGGFVAENRGSGYQEIMTQLEREMLPPARPVDRLDSFSLTFERRRMTPAEQGAAAGTSSRERVLEYLRTHASATSRELAGAAGISLGGTRAVLNTLVTEGQVQRTEPKTSPKQRYRLAQPGI</sequence>
<dbReference type="Gene3D" id="3.30.950.30">
    <property type="entry name" value="Schlafen, AAA domain"/>
    <property type="match status" value="1"/>
</dbReference>
<dbReference type="InterPro" id="IPR007421">
    <property type="entry name" value="Schlafen_AlbA_2_dom"/>
</dbReference>
<feature type="domain" description="Schlafen AlbA-2" evidence="3">
    <location>
        <begin position="24"/>
        <end position="148"/>
    </location>
</feature>
<dbReference type="PATRIC" id="fig|883067.3.peg.439"/>
<reference evidence="4 5" key="1">
    <citation type="submission" date="2013-05" db="EMBL/GenBank/DDBJ databases">
        <title>The Genome Sequence of Actinobaculum schaalii FB123-CNA2.</title>
        <authorList>
            <consortium name="The Broad Institute Genomics Platform"/>
            <person name="Earl A."/>
            <person name="Ward D."/>
            <person name="Feldgarden M."/>
            <person name="Gevers D."/>
            <person name="Saerens B."/>
            <person name="Vaneechoutte M."/>
            <person name="Walker B."/>
            <person name="Young S."/>
            <person name="Zeng Q."/>
            <person name="Gargeya S."/>
            <person name="Fitzgerald M."/>
            <person name="Haas B."/>
            <person name="Abouelleil A."/>
            <person name="Allen A.W."/>
            <person name="Alvarado L."/>
            <person name="Arachchi H.M."/>
            <person name="Berlin A.M."/>
            <person name="Chapman S.B."/>
            <person name="Gainer-Dewar J."/>
            <person name="Goldberg J."/>
            <person name="Griggs A."/>
            <person name="Gujja S."/>
            <person name="Hansen M."/>
            <person name="Howarth C."/>
            <person name="Imamovic A."/>
            <person name="Ireland A."/>
            <person name="Larimer J."/>
            <person name="McCowan C."/>
            <person name="Murphy C."/>
            <person name="Pearson M."/>
            <person name="Poon T.W."/>
            <person name="Priest M."/>
            <person name="Roberts A."/>
            <person name="Saif S."/>
            <person name="Shea T."/>
            <person name="Sisk P."/>
            <person name="Sykes S."/>
            <person name="Wortman J."/>
            <person name="Nusbaum C."/>
            <person name="Birren B."/>
        </authorList>
    </citation>
    <scope>NUCLEOTIDE SEQUENCE [LARGE SCALE GENOMIC DNA]</scope>
    <source>
        <strain evidence="4 5">FB123-CNA-2</strain>
    </source>
</reference>
<dbReference type="eggNOG" id="COG2865">
    <property type="taxonomic scope" value="Bacteria"/>
</dbReference>
<accession>S2WIY6</accession>
<keyword evidence="2" id="KW-0804">Transcription</keyword>
<dbReference type="AlphaFoldDB" id="S2WIY6"/>
<dbReference type="RefSeq" id="WP_016442081.1">
    <property type="nucleotide sequence ID" value="NZ_KE150262.1"/>
</dbReference>
<dbReference type="PANTHER" id="PTHR30595:SF6">
    <property type="entry name" value="SCHLAFEN ALBA-2 DOMAIN-CONTAINING PROTEIN"/>
    <property type="match status" value="1"/>
</dbReference>
<evidence type="ECO:0000313" key="5">
    <source>
        <dbReference type="Proteomes" id="UP000014393"/>
    </source>
</evidence>
<dbReference type="SUPFAM" id="SSF46785">
    <property type="entry name" value="Winged helix' DNA-binding domain"/>
    <property type="match status" value="1"/>
</dbReference>
<dbReference type="InterPro" id="IPR006793">
    <property type="entry name" value="FaeA"/>
</dbReference>
<dbReference type="InterPro" id="IPR038461">
    <property type="entry name" value="Schlafen_AlbA_2_dom_sf"/>
</dbReference>
<dbReference type="Pfam" id="PF13749">
    <property type="entry name" value="HATPase_c_4"/>
    <property type="match status" value="1"/>
</dbReference>
<evidence type="ECO:0000256" key="1">
    <source>
        <dbReference type="ARBA" id="ARBA00023015"/>
    </source>
</evidence>
<dbReference type="Pfam" id="PF04326">
    <property type="entry name" value="SLFN_AlbA_2"/>
    <property type="match status" value="1"/>
</dbReference>
<evidence type="ECO:0000259" key="3">
    <source>
        <dbReference type="Pfam" id="PF04326"/>
    </source>
</evidence>
<dbReference type="Gene3D" id="1.10.10.10">
    <property type="entry name" value="Winged helix-like DNA-binding domain superfamily/Winged helix DNA-binding domain"/>
    <property type="match status" value="1"/>
</dbReference>
<comment type="caution">
    <text evidence="4">The sequence shown here is derived from an EMBL/GenBank/DDBJ whole genome shotgun (WGS) entry which is preliminary data.</text>
</comment>
<organism evidence="4 5">
    <name type="scientific">Actinotignum schaalii FB123-CNA-2</name>
    <dbReference type="NCBI Taxonomy" id="883067"/>
    <lineage>
        <taxon>Bacteria</taxon>
        <taxon>Bacillati</taxon>
        <taxon>Actinomycetota</taxon>
        <taxon>Actinomycetes</taxon>
        <taxon>Actinomycetales</taxon>
        <taxon>Actinomycetaceae</taxon>
        <taxon>Actinotignum</taxon>
    </lineage>
</organism>
<dbReference type="HOGENOM" id="CLU_024970_6_0_11"/>
<dbReference type="InterPro" id="IPR038475">
    <property type="entry name" value="RecG_C_sf"/>
</dbReference>
<keyword evidence="5" id="KW-1185">Reference proteome</keyword>
<dbReference type="GO" id="GO:0006355">
    <property type="term" value="P:regulation of DNA-templated transcription"/>
    <property type="evidence" value="ECO:0007669"/>
    <property type="project" value="InterPro"/>
</dbReference>
<dbReference type="OrthoDB" id="9805115at2"/>
<dbReference type="Pfam" id="PF04703">
    <property type="entry name" value="FaeA"/>
    <property type="match status" value="1"/>
</dbReference>